<keyword evidence="2" id="KW-1185">Reference proteome</keyword>
<organism evidence="1 2">
    <name type="scientific">Oedothorax gibbosus</name>
    <dbReference type="NCBI Taxonomy" id="931172"/>
    <lineage>
        <taxon>Eukaryota</taxon>
        <taxon>Metazoa</taxon>
        <taxon>Ecdysozoa</taxon>
        <taxon>Arthropoda</taxon>
        <taxon>Chelicerata</taxon>
        <taxon>Arachnida</taxon>
        <taxon>Araneae</taxon>
        <taxon>Araneomorphae</taxon>
        <taxon>Entelegynae</taxon>
        <taxon>Araneoidea</taxon>
        <taxon>Linyphiidae</taxon>
        <taxon>Erigoninae</taxon>
        <taxon>Oedothorax</taxon>
    </lineage>
</organism>
<name>A0AAV6UZG0_9ARAC</name>
<dbReference type="Proteomes" id="UP000827092">
    <property type="component" value="Unassembled WGS sequence"/>
</dbReference>
<comment type="caution">
    <text evidence="1">The sequence shown here is derived from an EMBL/GenBank/DDBJ whole genome shotgun (WGS) entry which is preliminary data.</text>
</comment>
<accession>A0AAV6UZG0</accession>
<dbReference type="EMBL" id="JAFNEN010000234">
    <property type="protein sequence ID" value="KAG8188656.1"/>
    <property type="molecule type" value="Genomic_DNA"/>
</dbReference>
<evidence type="ECO:0000313" key="1">
    <source>
        <dbReference type="EMBL" id="KAG8188656.1"/>
    </source>
</evidence>
<proteinExistence type="predicted"/>
<gene>
    <name evidence="1" type="ORF">JTE90_026760</name>
</gene>
<evidence type="ECO:0000313" key="2">
    <source>
        <dbReference type="Proteomes" id="UP000827092"/>
    </source>
</evidence>
<reference evidence="1 2" key="1">
    <citation type="journal article" date="2022" name="Nat. Ecol. Evol.">
        <title>A masculinizing supergene underlies an exaggerated male reproductive morph in a spider.</title>
        <authorList>
            <person name="Hendrickx F."/>
            <person name="De Corte Z."/>
            <person name="Sonet G."/>
            <person name="Van Belleghem S.M."/>
            <person name="Kostlbacher S."/>
            <person name="Vangestel C."/>
        </authorList>
    </citation>
    <scope>NUCLEOTIDE SEQUENCE [LARGE SCALE GENOMIC DNA]</scope>
    <source>
        <strain evidence="1">W744_W776</strain>
    </source>
</reference>
<sequence length="94" mass="10275">MIPITSRDAVVTERRNKRSDSCFDGHWTSIESGLGLKVIEEEKRAKDSGGAYQPLLCPRYRISIGTPLAPIADFSKKILTTDILSIVSPGNDAV</sequence>
<dbReference type="AlphaFoldDB" id="A0AAV6UZG0"/>
<protein>
    <submittedName>
        <fullName evidence="1">Uncharacterized protein</fullName>
    </submittedName>
</protein>